<dbReference type="PANTHER" id="PTHR30344:SF1">
    <property type="entry name" value="6-PHOSPHOGLUCONOLACTONASE"/>
    <property type="match status" value="1"/>
</dbReference>
<dbReference type="GO" id="GO:0017057">
    <property type="term" value="F:6-phosphogluconolactonase activity"/>
    <property type="evidence" value="ECO:0007669"/>
    <property type="project" value="TreeGrafter"/>
</dbReference>
<evidence type="ECO:0000313" key="3">
    <source>
        <dbReference type="EMBL" id="MXP41330.1"/>
    </source>
</evidence>
<dbReference type="InterPro" id="IPR011048">
    <property type="entry name" value="Haem_d1_sf"/>
</dbReference>
<dbReference type="InterPro" id="IPR050282">
    <property type="entry name" value="Cycloisomerase_2"/>
</dbReference>
<proteinExistence type="inferred from homology"/>
<name>A0A6I4UQR5_9SPHN</name>
<dbReference type="Proteomes" id="UP000469159">
    <property type="component" value="Unassembled WGS sequence"/>
</dbReference>
<dbReference type="RefSeq" id="WP_160746190.1">
    <property type="nucleotide sequence ID" value="NZ_WTYK01000003.1"/>
</dbReference>
<dbReference type="AlphaFoldDB" id="A0A6I4UQR5"/>
<accession>A0A6I4UQR5</accession>
<keyword evidence="4" id="KW-1185">Reference proteome</keyword>
<evidence type="ECO:0000256" key="1">
    <source>
        <dbReference type="ARBA" id="ARBA00005564"/>
    </source>
</evidence>
<evidence type="ECO:0000313" key="4">
    <source>
        <dbReference type="Proteomes" id="UP000469159"/>
    </source>
</evidence>
<reference evidence="3 4" key="1">
    <citation type="submission" date="2019-12" db="EMBL/GenBank/DDBJ databases">
        <title>Genomic-based taxomic classification of the family Erythrobacteraceae.</title>
        <authorList>
            <person name="Xu L."/>
        </authorList>
    </citation>
    <scope>NUCLEOTIDE SEQUENCE [LARGE SCALE GENOMIC DNA]</scope>
    <source>
        <strain evidence="3 4">MCCC 1K02066</strain>
    </source>
</reference>
<comment type="caution">
    <text evidence="3">The sequence shown here is derived from an EMBL/GenBank/DDBJ whole genome shotgun (WGS) entry which is preliminary data.</text>
</comment>
<dbReference type="EMBL" id="WTYK01000003">
    <property type="protein sequence ID" value="MXP41330.1"/>
    <property type="molecule type" value="Genomic_DNA"/>
</dbReference>
<dbReference type="OrthoDB" id="9790815at2"/>
<evidence type="ECO:0000256" key="2">
    <source>
        <dbReference type="ARBA" id="ARBA00022526"/>
    </source>
</evidence>
<organism evidence="3 4">
    <name type="scientific">Croceibacterium soli</name>
    <dbReference type="NCBI Taxonomy" id="1739690"/>
    <lineage>
        <taxon>Bacteria</taxon>
        <taxon>Pseudomonadati</taxon>
        <taxon>Pseudomonadota</taxon>
        <taxon>Alphaproteobacteria</taxon>
        <taxon>Sphingomonadales</taxon>
        <taxon>Erythrobacteraceae</taxon>
        <taxon>Croceibacterium</taxon>
    </lineage>
</organism>
<dbReference type="InterPro" id="IPR019405">
    <property type="entry name" value="Lactonase_7-beta_prop"/>
</dbReference>
<comment type="similarity">
    <text evidence="1">Belongs to the cycloisomerase 2 family.</text>
</comment>
<sequence>MPTLHIGTYGKDGGAGLVPLTLAIDGTLACGDAYAEAENASFAASGNGLVYLVDEREEGAVNVLCREGESWRHVARVPSGGEEPCYVSLSPNGRRLAVANYASGSAVLYGLDEAGLPVSPPALFRNDGSGPNAERQEGPHAHCVRFSNDGTALYMVDLGADQVLRLPLTEEGFGEVSVAWTAPAGSGPRHLLFHPDRPLALLLSELAASLTLLSEGPLGFETRQTLSTAPEDFTGENLGGHLVLNADASRVYVSNRGHDSLAVFALADERLELLQHIASGGRHPRHFVLLEDERKLVVAHEKDGCVAGFDVAPDGTLLGPTGSIRVPGACSVVA</sequence>
<gene>
    <name evidence="3" type="ORF">GRI75_06705</name>
</gene>
<dbReference type="InterPro" id="IPR015943">
    <property type="entry name" value="WD40/YVTN_repeat-like_dom_sf"/>
</dbReference>
<dbReference type="SUPFAM" id="SSF51004">
    <property type="entry name" value="C-terminal (heme d1) domain of cytochrome cd1-nitrite reductase"/>
    <property type="match status" value="1"/>
</dbReference>
<dbReference type="GO" id="GO:0006006">
    <property type="term" value="P:glucose metabolic process"/>
    <property type="evidence" value="ECO:0007669"/>
    <property type="project" value="UniProtKB-KW"/>
</dbReference>
<dbReference type="PANTHER" id="PTHR30344">
    <property type="entry name" value="6-PHOSPHOGLUCONOLACTONASE-RELATED"/>
    <property type="match status" value="1"/>
</dbReference>
<dbReference type="Gene3D" id="2.130.10.10">
    <property type="entry name" value="YVTN repeat-like/Quinoprotein amine dehydrogenase"/>
    <property type="match status" value="1"/>
</dbReference>
<keyword evidence="2" id="KW-0119">Carbohydrate metabolism</keyword>
<dbReference type="GO" id="GO:0005829">
    <property type="term" value="C:cytosol"/>
    <property type="evidence" value="ECO:0007669"/>
    <property type="project" value="TreeGrafter"/>
</dbReference>
<dbReference type="Pfam" id="PF10282">
    <property type="entry name" value="Lactonase"/>
    <property type="match status" value="1"/>
</dbReference>
<protein>
    <submittedName>
        <fullName evidence="3">Beta-propeller fold lactonase family protein</fullName>
    </submittedName>
</protein>
<keyword evidence="2" id="KW-0313">Glucose metabolism</keyword>